<evidence type="ECO:0000313" key="14">
    <source>
        <dbReference type="Proteomes" id="UP000199647"/>
    </source>
</evidence>
<dbReference type="Proteomes" id="UP000199647">
    <property type="component" value="Unassembled WGS sequence"/>
</dbReference>
<dbReference type="HAMAP" id="MF_00388">
    <property type="entry name" value="LpxC"/>
    <property type="match status" value="1"/>
</dbReference>
<keyword evidence="9 12" id="KW-0862">Zinc</keyword>
<evidence type="ECO:0000256" key="7">
    <source>
        <dbReference type="ARBA" id="ARBA00022723"/>
    </source>
</evidence>
<reference evidence="13 14" key="1">
    <citation type="submission" date="2016-10" db="EMBL/GenBank/DDBJ databases">
        <authorList>
            <person name="de Groot N.N."/>
        </authorList>
    </citation>
    <scope>NUCLEOTIDE SEQUENCE [LARGE SCALE GENOMIC DNA]</scope>
    <source>
        <strain evidence="13 14">A52C2</strain>
    </source>
</reference>
<evidence type="ECO:0000313" key="13">
    <source>
        <dbReference type="EMBL" id="SEQ40107.1"/>
    </source>
</evidence>
<feature type="binding site" evidence="12">
    <location>
        <position position="246"/>
    </location>
    <ligand>
        <name>Zn(2+)</name>
        <dbReference type="ChEBI" id="CHEBI:29105"/>
    </ligand>
</feature>
<evidence type="ECO:0000256" key="6">
    <source>
        <dbReference type="ARBA" id="ARBA00022556"/>
    </source>
</evidence>
<evidence type="ECO:0000256" key="8">
    <source>
        <dbReference type="ARBA" id="ARBA00022801"/>
    </source>
</evidence>
<keyword evidence="14" id="KW-1185">Reference proteome</keyword>
<dbReference type="GO" id="GO:0016020">
    <property type="term" value="C:membrane"/>
    <property type="evidence" value="ECO:0007669"/>
    <property type="project" value="GOC"/>
</dbReference>
<dbReference type="OrthoDB" id="9802746at2"/>
<comment type="catalytic activity">
    <reaction evidence="11 12">
        <text>a UDP-3-O-[(3R)-3-hydroxyacyl]-N-acetyl-alpha-D-glucosamine + H2O = a UDP-3-O-[(3R)-3-hydroxyacyl]-alpha-D-glucosamine + acetate</text>
        <dbReference type="Rhea" id="RHEA:67816"/>
        <dbReference type="ChEBI" id="CHEBI:15377"/>
        <dbReference type="ChEBI" id="CHEBI:30089"/>
        <dbReference type="ChEBI" id="CHEBI:137740"/>
        <dbReference type="ChEBI" id="CHEBI:173225"/>
        <dbReference type="EC" id="3.5.1.108"/>
    </reaction>
</comment>
<dbReference type="PANTHER" id="PTHR33694:SF1">
    <property type="entry name" value="UDP-3-O-ACYL-N-ACETYLGLUCOSAMINE DEACETYLASE 1, MITOCHONDRIAL-RELATED"/>
    <property type="match status" value="1"/>
</dbReference>
<dbReference type="STRING" id="1855383.SAMN05216548_104182"/>
<name>A0A1H9FQE1_9HYPH</name>
<dbReference type="InterPro" id="IPR004463">
    <property type="entry name" value="UDP-acyl_GlcNac_deAcase"/>
</dbReference>
<gene>
    <name evidence="12" type="primary">lpxC</name>
    <name evidence="13" type="ORF">SAMN05216548_104182</name>
</gene>
<dbReference type="GO" id="GO:0009245">
    <property type="term" value="P:lipid A biosynthetic process"/>
    <property type="evidence" value="ECO:0007669"/>
    <property type="project" value="UniProtKB-UniRule"/>
</dbReference>
<evidence type="ECO:0000256" key="10">
    <source>
        <dbReference type="ARBA" id="ARBA00023098"/>
    </source>
</evidence>
<evidence type="ECO:0000256" key="5">
    <source>
        <dbReference type="ARBA" id="ARBA00022516"/>
    </source>
</evidence>
<keyword evidence="7 12" id="KW-0479">Metal-binding</keyword>
<evidence type="ECO:0000256" key="12">
    <source>
        <dbReference type="HAMAP-Rule" id="MF_00388"/>
    </source>
</evidence>
<comment type="cofactor">
    <cofactor evidence="1 12">
        <name>Zn(2+)</name>
        <dbReference type="ChEBI" id="CHEBI:29105"/>
    </cofactor>
</comment>
<comment type="pathway">
    <text evidence="3 12">Glycolipid biosynthesis; lipid IV(A) biosynthesis; lipid IV(A) from (3R)-3-hydroxytetradecanoyl-[acyl-carrier-protein] and UDP-N-acetyl-alpha-D-glucosamine: step 2/6.</text>
</comment>
<dbReference type="InterPro" id="IPR011334">
    <property type="entry name" value="UDP-acyl_GlcNac_deAcase_C"/>
</dbReference>
<dbReference type="EMBL" id="FOFG01000004">
    <property type="protein sequence ID" value="SEQ40107.1"/>
    <property type="molecule type" value="Genomic_DNA"/>
</dbReference>
<evidence type="ECO:0000256" key="1">
    <source>
        <dbReference type="ARBA" id="ARBA00001947"/>
    </source>
</evidence>
<proteinExistence type="inferred from homology"/>
<keyword evidence="6 12" id="KW-0441">Lipid A biosynthesis</keyword>
<dbReference type="GO" id="GO:0046872">
    <property type="term" value="F:metal ion binding"/>
    <property type="evidence" value="ECO:0007669"/>
    <property type="project" value="UniProtKB-KW"/>
</dbReference>
<dbReference type="Pfam" id="PF03331">
    <property type="entry name" value="LpxC"/>
    <property type="match status" value="1"/>
</dbReference>
<dbReference type="PANTHER" id="PTHR33694">
    <property type="entry name" value="UDP-3-O-ACYL-N-ACETYLGLUCOSAMINE DEACETYLASE 1, MITOCHONDRIAL-RELATED"/>
    <property type="match status" value="1"/>
</dbReference>
<accession>A0A1H9FQE1</accession>
<evidence type="ECO:0000256" key="3">
    <source>
        <dbReference type="ARBA" id="ARBA00005002"/>
    </source>
</evidence>
<sequence>MKKNTTPFQKTLKSRIELSGIGVHSGKPVSMTLSPADANTGIVFVRTAEGQADIEIPAIHSAVAATELCTLLGDPAGLFVATVEHLMAALISLGVDNVSIEIDGSEVPVMDGSAAAFVDAVDQVGLVEQKAPKRFIKILKPVQIAVGESFAEFVPFDGFRFDVAIEFANELIGRQEMAIDITPDSFRTEISRARTFGFMSDVERLWKAGYAMGSSLENSVVIGEDRVLNPEGLRYPDEFVRHKLLDAVGDLALAGMPFVGCYRSYKGGHKVNAMALKALLARRDAWTYVTGATASAERDGRASEGRSDVLSGMLAPAFAPDHS</sequence>
<dbReference type="EC" id="3.5.1.108" evidence="4 12"/>
<feature type="active site" description="Proton donor" evidence="12">
    <location>
        <position position="269"/>
    </location>
</feature>
<feature type="binding site" evidence="12">
    <location>
        <position position="85"/>
    </location>
    <ligand>
        <name>Zn(2+)</name>
        <dbReference type="ChEBI" id="CHEBI:29105"/>
    </ligand>
</feature>
<feature type="binding site" evidence="12">
    <location>
        <position position="242"/>
    </location>
    <ligand>
        <name>Zn(2+)</name>
        <dbReference type="ChEBI" id="CHEBI:29105"/>
    </ligand>
</feature>
<keyword evidence="5 12" id="KW-0444">Lipid biosynthesis</keyword>
<dbReference type="NCBIfam" id="TIGR00325">
    <property type="entry name" value="lpxC"/>
    <property type="match status" value="1"/>
</dbReference>
<evidence type="ECO:0000256" key="11">
    <source>
        <dbReference type="ARBA" id="ARBA00024535"/>
    </source>
</evidence>
<evidence type="ECO:0000256" key="2">
    <source>
        <dbReference type="ARBA" id="ARBA00002923"/>
    </source>
</evidence>
<keyword evidence="10 12" id="KW-0443">Lipid metabolism</keyword>
<dbReference type="Gene3D" id="3.30.230.20">
    <property type="entry name" value="lpxc deacetylase, domain 1"/>
    <property type="match status" value="1"/>
</dbReference>
<evidence type="ECO:0000256" key="4">
    <source>
        <dbReference type="ARBA" id="ARBA00012745"/>
    </source>
</evidence>
<comment type="similarity">
    <text evidence="12">Belongs to the LpxC family.</text>
</comment>
<dbReference type="InterPro" id="IPR020568">
    <property type="entry name" value="Ribosomal_Su5_D2-typ_SF"/>
</dbReference>
<organism evidence="13 14">
    <name type="scientific">Faunimonas pinastri</name>
    <dbReference type="NCBI Taxonomy" id="1855383"/>
    <lineage>
        <taxon>Bacteria</taxon>
        <taxon>Pseudomonadati</taxon>
        <taxon>Pseudomonadota</taxon>
        <taxon>Alphaproteobacteria</taxon>
        <taxon>Hyphomicrobiales</taxon>
        <taxon>Afifellaceae</taxon>
        <taxon>Faunimonas</taxon>
    </lineage>
</organism>
<protein>
    <recommendedName>
        <fullName evidence="4 12">UDP-3-O-acyl-N-acetylglucosamine deacetylase</fullName>
        <shortName evidence="12">UDP-3-O-acyl-GlcNAc deacetylase</shortName>
        <ecNumber evidence="4 12">3.5.1.108</ecNumber>
    </recommendedName>
    <alternativeName>
        <fullName evidence="12">UDP-3-O-[R-3-hydroxymyristoyl]-N-acetylglucosamine deacetylase</fullName>
    </alternativeName>
</protein>
<dbReference type="SUPFAM" id="SSF54211">
    <property type="entry name" value="Ribosomal protein S5 domain 2-like"/>
    <property type="match status" value="2"/>
</dbReference>
<evidence type="ECO:0000256" key="9">
    <source>
        <dbReference type="ARBA" id="ARBA00022833"/>
    </source>
</evidence>
<dbReference type="RefSeq" id="WP_092496047.1">
    <property type="nucleotide sequence ID" value="NZ_FOFG01000004.1"/>
</dbReference>
<dbReference type="Gene3D" id="3.30.1700.10">
    <property type="entry name" value="lpxc deacetylase, domain 2"/>
    <property type="match status" value="1"/>
</dbReference>
<keyword evidence="8 12" id="KW-0378">Hydrolase</keyword>
<dbReference type="GO" id="GO:0103117">
    <property type="term" value="F:UDP-3-O-acyl-N-acetylglucosamine deacetylase activity"/>
    <property type="evidence" value="ECO:0007669"/>
    <property type="project" value="UniProtKB-UniRule"/>
</dbReference>
<comment type="function">
    <text evidence="2 12">Catalyzes the hydrolysis of UDP-3-O-myristoyl-N-acetylglucosamine to form UDP-3-O-myristoylglucosamine and acetate, the committed step in lipid A biosynthesis.</text>
</comment>
<dbReference type="InterPro" id="IPR015870">
    <property type="entry name" value="UDP-acyl_N-AcGlcN_deAcase_N"/>
</dbReference>
<dbReference type="AlphaFoldDB" id="A0A1H9FQE1"/>
<dbReference type="UniPathway" id="UPA00359">
    <property type="reaction ID" value="UER00478"/>
</dbReference>